<feature type="transmembrane region" description="Helical" evidence="7">
    <location>
        <begin position="124"/>
        <end position="151"/>
    </location>
</feature>
<feature type="transmembrane region" description="Helical" evidence="7">
    <location>
        <begin position="163"/>
        <end position="182"/>
    </location>
</feature>
<feature type="transmembrane region" description="Helical" evidence="7">
    <location>
        <begin position="67"/>
        <end position="86"/>
    </location>
</feature>
<keyword evidence="4 7" id="KW-1133">Transmembrane helix</keyword>
<keyword evidence="6" id="KW-0807">Transducer</keyword>
<organism evidence="9 10">
    <name type="scientific">Porites evermanni</name>
    <dbReference type="NCBI Taxonomy" id="104178"/>
    <lineage>
        <taxon>Eukaryota</taxon>
        <taxon>Metazoa</taxon>
        <taxon>Cnidaria</taxon>
        <taxon>Anthozoa</taxon>
        <taxon>Hexacorallia</taxon>
        <taxon>Scleractinia</taxon>
        <taxon>Fungiina</taxon>
        <taxon>Poritidae</taxon>
        <taxon>Porites</taxon>
    </lineage>
</organism>
<dbReference type="Proteomes" id="UP001159427">
    <property type="component" value="Unassembled WGS sequence"/>
</dbReference>
<keyword evidence="6" id="KW-0675">Receptor</keyword>
<evidence type="ECO:0000256" key="1">
    <source>
        <dbReference type="ARBA" id="ARBA00004651"/>
    </source>
</evidence>
<comment type="subcellular location">
    <subcellularLocation>
        <location evidence="1">Cell membrane</location>
        <topology evidence="1">Multi-pass membrane protein</topology>
    </subcellularLocation>
</comment>
<dbReference type="InterPro" id="IPR000276">
    <property type="entry name" value="GPCR_Rhodpsn"/>
</dbReference>
<feature type="transmembrane region" description="Helical" evidence="7">
    <location>
        <begin position="353"/>
        <end position="373"/>
    </location>
</feature>
<protein>
    <recommendedName>
        <fullName evidence="8">G-protein coupled receptors family 1 profile domain-containing protein</fullName>
    </recommendedName>
</protein>
<gene>
    <name evidence="9" type="ORF">PEVE_00018565</name>
</gene>
<evidence type="ECO:0000313" key="9">
    <source>
        <dbReference type="EMBL" id="CAH3188465.1"/>
    </source>
</evidence>
<feature type="non-terminal residue" evidence="9">
    <location>
        <position position="1"/>
    </location>
</feature>
<sequence length="515" mass="58393">FIATNFLCAASLIGLTALAADRFLAINLHLRYHEFVTYKRVVFVVILIWMSSAIIGLLVLWDRWVSFTFVPIITIVSLVVIAIFYLKIYVAVKYHTEQIAAMQTSHGGEINEEMQRNAEKQKKAAVSTFCVYLVLVVCYLPNLIVVCIKLADKEINASPSLSVVIDFLVFLNSSLNPLIYCWKLKHIRHAAKNILNRLVCAQRAPKKVTRFVPLRVHLLEIRRLGSWNTLPRRRSGIFSSSSANNHRLHFRIAILALRRTSALPKNFKLLLLSMAVSDVGVGLVVQPMYVANVAVMHKEKSHNHFFPLKDAFFIATNFLCAASLIGLTALAADRFLAINLHLRYHEFVTYKRVVFVVILIWMSSAIIGLLVLWDRLVSFTFVPIITIVSFVVIAIFYLKIYLAVKYHTEQIAAMQTSHGGEINEEMQRNAEKQKKAAVSIFCVYLVLVVCYLPNLIVVCIKFADQEINASPSLSVFIDLLVFLNSSLNPLIYCWKLKHIRHAAKNILVKIFSCLS</sequence>
<evidence type="ECO:0000256" key="7">
    <source>
        <dbReference type="SAM" id="Phobius"/>
    </source>
</evidence>
<dbReference type="EMBL" id="CALNXI010002515">
    <property type="protein sequence ID" value="CAH3188465.1"/>
    <property type="molecule type" value="Genomic_DNA"/>
</dbReference>
<name>A0ABN8SB47_9CNID</name>
<dbReference type="Gene3D" id="1.20.1070.10">
    <property type="entry name" value="Rhodopsin 7-helix transmembrane proteins"/>
    <property type="match status" value="2"/>
</dbReference>
<feature type="transmembrane region" description="Helical" evidence="7">
    <location>
        <begin position="379"/>
        <end position="398"/>
    </location>
</feature>
<evidence type="ECO:0000256" key="6">
    <source>
        <dbReference type="RuleBase" id="RU000688"/>
    </source>
</evidence>
<dbReference type="SUPFAM" id="SSF81321">
    <property type="entry name" value="Family A G protein-coupled receptor-like"/>
    <property type="match status" value="2"/>
</dbReference>
<feature type="domain" description="G-protein coupled receptors family 1 profile" evidence="8">
    <location>
        <begin position="249"/>
        <end position="492"/>
    </location>
</feature>
<evidence type="ECO:0000313" key="10">
    <source>
        <dbReference type="Proteomes" id="UP001159427"/>
    </source>
</evidence>
<evidence type="ECO:0000256" key="5">
    <source>
        <dbReference type="ARBA" id="ARBA00023136"/>
    </source>
</evidence>
<feature type="transmembrane region" description="Helical" evidence="7">
    <location>
        <begin position="436"/>
        <end position="463"/>
    </location>
</feature>
<accession>A0ABN8SB47</accession>
<feature type="domain" description="G-protein coupled receptors family 1 profile" evidence="8">
    <location>
        <begin position="1"/>
        <end position="180"/>
    </location>
</feature>
<feature type="transmembrane region" description="Helical" evidence="7">
    <location>
        <begin position="41"/>
        <end position="61"/>
    </location>
</feature>
<comment type="caution">
    <text evidence="9">The sequence shown here is derived from an EMBL/GenBank/DDBJ whole genome shotgun (WGS) entry which is preliminary data.</text>
</comment>
<dbReference type="PROSITE" id="PS50262">
    <property type="entry name" value="G_PROTEIN_RECEP_F1_2"/>
    <property type="match status" value="2"/>
</dbReference>
<dbReference type="PROSITE" id="PS00237">
    <property type="entry name" value="G_PROTEIN_RECEP_F1_1"/>
    <property type="match status" value="2"/>
</dbReference>
<dbReference type="Pfam" id="PF00001">
    <property type="entry name" value="7tm_1"/>
    <property type="match status" value="3"/>
</dbReference>
<evidence type="ECO:0000256" key="3">
    <source>
        <dbReference type="ARBA" id="ARBA00022692"/>
    </source>
</evidence>
<dbReference type="InterPro" id="IPR017452">
    <property type="entry name" value="GPCR_Rhodpsn_7TM"/>
</dbReference>
<comment type="similarity">
    <text evidence="6">Belongs to the G-protein coupled receptor 1 family.</text>
</comment>
<keyword evidence="3 6" id="KW-0812">Transmembrane</keyword>
<feature type="transmembrane region" description="Helical" evidence="7">
    <location>
        <begin position="311"/>
        <end position="332"/>
    </location>
</feature>
<keyword evidence="6" id="KW-0297">G-protein coupled receptor</keyword>
<proteinExistence type="inferred from homology"/>
<dbReference type="PRINTS" id="PR00237">
    <property type="entry name" value="GPCRRHODOPSN"/>
</dbReference>
<feature type="transmembrane region" description="Helical" evidence="7">
    <location>
        <begin position="475"/>
        <end position="494"/>
    </location>
</feature>
<evidence type="ECO:0000256" key="4">
    <source>
        <dbReference type="ARBA" id="ARBA00022989"/>
    </source>
</evidence>
<keyword evidence="10" id="KW-1185">Reference proteome</keyword>
<keyword evidence="5 7" id="KW-0472">Membrane</keyword>
<feature type="transmembrane region" description="Helical" evidence="7">
    <location>
        <begin position="269"/>
        <end position="291"/>
    </location>
</feature>
<dbReference type="CDD" id="cd00637">
    <property type="entry name" value="7tm_classA_rhodopsin-like"/>
    <property type="match status" value="2"/>
</dbReference>
<reference evidence="9 10" key="1">
    <citation type="submission" date="2022-05" db="EMBL/GenBank/DDBJ databases">
        <authorList>
            <consortium name="Genoscope - CEA"/>
            <person name="William W."/>
        </authorList>
    </citation>
    <scope>NUCLEOTIDE SEQUENCE [LARGE SCALE GENOMIC DNA]</scope>
</reference>
<evidence type="ECO:0000256" key="2">
    <source>
        <dbReference type="ARBA" id="ARBA00022475"/>
    </source>
</evidence>
<dbReference type="PANTHER" id="PTHR22750">
    <property type="entry name" value="G-PROTEIN COUPLED RECEPTOR"/>
    <property type="match status" value="1"/>
</dbReference>
<evidence type="ECO:0000259" key="8">
    <source>
        <dbReference type="PROSITE" id="PS50262"/>
    </source>
</evidence>
<keyword evidence="2" id="KW-1003">Cell membrane</keyword>